<keyword evidence="2" id="KW-1185">Reference proteome</keyword>
<protein>
    <submittedName>
        <fullName evidence="1">Uncharacterized protein</fullName>
    </submittedName>
</protein>
<reference evidence="1" key="1">
    <citation type="submission" date="2022-07" db="EMBL/GenBank/DDBJ databases">
        <title>Phylogenomic reconstructions and comparative analyses of Kickxellomycotina fungi.</title>
        <authorList>
            <person name="Reynolds N.K."/>
            <person name="Stajich J.E."/>
            <person name="Barry K."/>
            <person name="Grigoriev I.V."/>
            <person name="Crous P."/>
            <person name="Smith M.E."/>
        </authorList>
    </citation>
    <scope>NUCLEOTIDE SEQUENCE</scope>
    <source>
        <strain evidence="1">BCRC 34191</strain>
    </source>
</reference>
<name>A0ACC1JVX9_9FUNG</name>
<evidence type="ECO:0000313" key="2">
    <source>
        <dbReference type="Proteomes" id="UP001140066"/>
    </source>
</evidence>
<dbReference type="Proteomes" id="UP001140066">
    <property type="component" value="Unassembled WGS sequence"/>
</dbReference>
<sequence>LDERDFKSDVAKAKWREFMNKYENKVKDYNFGSLLRIDCTGDYSEENTMFVMRTQFYCIEIARNKQGLNDALKQ</sequence>
<comment type="caution">
    <text evidence="1">The sequence shown here is derived from an EMBL/GenBank/DDBJ whole genome shotgun (WGS) entry which is preliminary data.</text>
</comment>
<feature type="non-terminal residue" evidence="1">
    <location>
        <position position="1"/>
    </location>
</feature>
<organism evidence="1 2">
    <name type="scientific">Coemansia linderi</name>
    <dbReference type="NCBI Taxonomy" id="2663919"/>
    <lineage>
        <taxon>Eukaryota</taxon>
        <taxon>Fungi</taxon>
        <taxon>Fungi incertae sedis</taxon>
        <taxon>Zoopagomycota</taxon>
        <taxon>Kickxellomycotina</taxon>
        <taxon>Kickxellomycetes</taxon>
        <taxon>Kickxellales</taxon>
        <taxon>Kickxellaceae</taxon>
        <taxon>Coemansia</taxon>
    </lineage>
</organism>
<gene>
    <name evidence="1" type="ORF">GGI18_005580</name>
</gene>
<evidence type="ECO:0000313" key="1">
    <source>
        <dbReference type="EMBL" id="KAJ2768512.1"/>
    </source>
</evidence>
<dbReference type="EMBL" id="JANBUK010003201">
    <property type="protein sequence ID" value="KAJ2768512.1"/>
    <property type="molecule type" value="Genomic_DNA"/>
</dbReference>
<accession>A0ACC1JVX9</accession>
<proteinExistence type="predicted"/>